<dbReference type="Proteomes" id="UP000428333">
    <property type="component" value="Linkage Group LG07"/>
</dbReference>
<dbReference type="InterPro" id="IPR006476">
    <property type="entry name" value="CHP01589_pln"/>
</dbReference>
<dbReference type="PANTHER" id="PTHR31871">
    <property type="entry name" value="OS02G0137100 PROTEIN"/>
    <property type="match status" value="1"/>
</dbReference>
<keyword evidence="3" id="KW-1185">Reference proteome</keyword>
<keyword evidence="1" id="KW-1133">Transmembrane helix</keyword>
<comment type="caution">
    <text evidence="2">The sequence shown here is derived from an EMBL/GenBank/DDBJ whole genome shotgun (WGS) entry which is preliminary data.</text>
</comment>
<evidence type="ECO:0000313" key="2">
    <source>
        <dbReference type="EMBL" id="KAE9455893.1"/>
    </source>
</evidence>
<sequence length="412" mass="45425">MSTGEVRKVSREDIQLVQNLIERCLQLYMSQKEVVDTLLVQAKIEPGFTELGKLVISLNITCFLSPVWQKLEEENREFFKAYHLRLIVKDQIMQFNRLLERQVELMHHISAGVASTPISNGSHIPPCKNFLPSGFWLPEDPDIYSYPCLLEDLVSVLVSMYYIFYLYLVYVSAFAIGISTLLFLTWHQPLSVHQNSAGYTLDHTGPSLKSENMGQPMGSSLPNAYTNGGSSLHPCMQNAVDMSAHARRIDVSPSMMLAHSSNVGMMQGMNGGMIKSEAGYGGSSRYMFGNGGNVLETRPVIGDPSVSSFSSVESNSHPLNESLLDADSASFGFLGQIPRNFSLSDLTADFSNSSGTLSLSLVCALMVFNLSPFLAADTDSFLDPHVRGEYQGDNKRLDTISEGLSYEDFGSD</sequence>
<name>A0A6A4L8Z1_9ERIC</name>
<organism evidence="2 3">
    <name type="scientific">Rhododendron williamsianum</name>
    <dbReference type="NCBI Taxonomy" id="262921"/>
    <lineage>
        <taxon>Eukaryota</taxon>
        <taxon>Viridiplantae</taxon>
        <taxon>Streptophyta</taxon>
        <taxon>Embryophyta</taxon>
        <taxon>Tracheophyta</taxon>
        <taxon>Spermatophyta</taxon>
        <taxon>Magnoliopsida</taxon>
        <taxon>eudicotyledons</taxon>
        <taxon>Gunneridae</taxon>
        <taxon>Pentapetalae</taxon>
        <taxon>asterids</taxon>
        <taxon>Ericales</taxon>
        <taxon>Ericaceae</taxon>
        <taxon>Ericoideae</taxon>
        <taxon>Rhodoreae</taxon>
        <taxon>Rhododendron</taxon>
    </lineage>
</organism>
<feature type="non-terminal residue" evidence="2">
    <location>
        <position position="1"/>
    </location>
</feature>
<dbReference type="NCBIfam" id="TIGR01589">
    <property type="entry name" value="A_thal_3526"/>
    <property type="match status" value="1"/>
</dbReference>
<gene>
    <name evidence="2" type="ORF">C3L33_12205</name>
</gene>
<reference evidence="2 3" key="1">
    <citation type="journal article" date="2019" name="Genome Biol. Evol.">
        <title>The Rhododendron genome and chromosomal organization provide insight into shared whole-genome duplications across the heath family (Ericaceae).</title>
        <authorList>
            <person name="Soza V.L."/>
            <person name="Lindsley D."/>
            <person name="Waalkes A."/>
            <person name="Ramage E."/>
            <person name="Patwardhan R.P."/>
            <person name="Burton J.N."/>
            <person name="Adey A."/>
            <person name="Kumar A."/>
            <person name="Qiu R."/>
            <person name="Shendure J."/>
            <person name="Hall B."/>
        </authorList>
    </citation>
    <scope>NUCLEOTIDE SEQUENCE [LARGE SCALE GENOMIC DNA]</scope>
    <source>
        <strain evidence="2">RSF 1966-606</strain>
    </source>
</reference>
<evidence type="ECO:0000256" key="1">
    <source>
        <dbReference type="SAM" id="Phobius"/>
    </source>
</evidence>
<dbReference type="OrthoDB" id="1620396at2759"/>
<keyword evidence="1" id="KW-0472">Membrane</keyword>
<protein>
    <submittedName>
        <fullName evidence="2">Uncharacterized protein</fullName>
    </submittedName>
</protein>
<keyword evidence="1" id="KW-0812">Transmembrane</keyword>
<dbReference type="Pfam" id="PF09713">
    <property type="entry name" value="A_thal_3526"/>
    <property type="match status" value="2"/>
</dbReference>
<accession>A0A6A4L8Z1</accession>
<evidence type="ECO:0000313" key="3">
    <source>
        <dbReference type="Proteomes" id="UP000428333"/>
    </source>
</evidence>
<dbReference type="PANTHER" id="PTHR31871:SF1">
    <property type="entry name" value="HISTIDINE-TRNA LIGASE"/>
    <property type="match status" value="1"/>
</dbReference>
<feature type="transmembrane region" description="Helical" evidence="1">
    <location>
        <begin position="164"/>
        <end position="186"/>
    </location>
</feature>
<proteinExistence type="predicted"/>
<dbReference type="AlphaFoldDB" id="A0A6A4L8Z1"/>
<dbReference type="EMBL" id="QEFC01001779">
    <property type="protein sequence ID" value="KAE9455893.1"/>
    <property type="molecule type" value="Genomic_DNA"/>
</dbReference>